<name>A0A495E5G6_9FLAO</name>
<comment type="caution">
    <text evidence="1">The sequence shown here is derived from an EMBL/GenBank/DDBJ whole genome shotgun (WGS) entry which is preliminary data.</text>
</comment>
<proteinExistence type="predicted"/>
<dbReference type="OrthoDB" id="9814215at2"/>
<dbReference type="SUPFAM" id="SSF55331">
    <property type="entry name" value="Tautomerase/MIF"/>
    <property type="match status" value="1"/>
</dbReference>
<keyword evidence="1" id="KW-0413">Isomerase</keyword>
<dbReference type="Pfam" id="PF02962">
    <property type="entry name" value="CHMI"/>
    <property type="match status" value="1"/>
</dbReference>
<gene>
    <name evidence="1" type="ORF">CLV91_2310</name>
</gene>
<keyword evidence="2" id="KW-1185">Reference proteome</keyword>
<accession>A0A495E5G6</accession>
<dbReference type="Gene3D" id="3.30.429.10">
    <property type="entry name" value="Macrophage Migration Inhibitory Factor"/>
    <property type="match status" value="1"/>
</dbReference>
<dbReference type="RefSeq" id="WP_121068025.1">
    <property type="nucleotide sequence ID" value="NZ_RBIQ01000009.1"/>
</dbReference>
<dbReference type="GO" id="GO:0008704">
    <property type="term" value="F:5-carboxymethyl-2-hydroxymuconate delta-isomerase activity"/>
    <property type="evidence" value="ECO:0007669"/>
    <property type="project" value="InterPro"/>
</dbReference>
<protein>
    <submittedName>
        <fullName evidence="1">5-carboxymethyl-2-hydroxymuconate isomerase</fullName>
    </submittedName>
</protein>
<evidence type="ECO:0000313" key="1">
    <source>
        <dbReference type="EMBL" id="RKR12185.1"/>
    </source>
</evidence>
<dbReference type="PANTHER" id="PTHR37950:SF1">
    <property type="entry name" value="4-HYDROXYPHENYLACETATE CATABOLISM PROTEIN"/>
    <property type="match status" value="1"/>
</dbReference>
<dbReference type="InterPro" id="IPR004220">
    <property type="entry name" value="5-COMe_2-OHmuconate_Isoase"/>
</dbReference>
<dbReference type="Proteomes" id="UP000269412">
    <property type="component" value="Unassembled WGS sequence"/>
</dbReference>
<dbReference type="AlphaFoldDB" id="A0A495E5G6"/>
<evidence type="ECO:0000313" key="2">
    <source>
        <dbReference type="Proteomes" id="UP000269412"/>
    </source>
</evidence>
<reference evidence="1 2" key="1">
    <citation type="submission" date="2018-10" db="EMBL/GenBank/DDBJ databases">
        <title>Genomic Encyclopedia of Archaeal and Bacterial Type Strains, Phase II (KMG-II): from individual species to whole genera.</title>
        <authorList>
            <person name="Goeker M."/>
        </authorList>
    </citation>
    <scope>NUCLEOTIDE SEQUENCE [LARGE SCALE GENOMIC DNA]</scope>
    <source>
        <strain evidence="1 2">DSM 25230</strain>
    </source>
</reference>
<organism evidence="1 2">
    <name type="scientific">Maribacter vaceletii</name>
    <dbReference type="NCBI Taxonomy" id="1206816"/>
    <lineage>
        <taxon>Bacteria</taxon>
        <taxon>Pseudomonadati</taxon>
        <taxon>Bacteroidota</taxon>
        <taxon>Flavobacteriia</taxon>
        <taxon>Flavobacteriales</taxon>
        <taxon>Flavobacteriaceae</taxon>
        <taxon>Maribacter</taxon>
    </lineage>
</organism>
<dbReference type="InterPro" id="IPR014347">
    <property type="entry name" value="Tautomerase/MIF_sf"/>
</dbReference>
<dbReference type="PANTHER" id="PTHR37950">
    <property type="entry name" value="4-HYDROXYPHENYLACETATE CATABOLISM PROTEIN"/>
    <property type="match status" value="1"/>
</dbReference>
<sequence>MPHLIVECSENILNKKSPDNLIKEIYNTVTAIDSFENNVMVRIIPYKHYTTLGTKDDFIYIFANILEGRTLENKKIFSKNVVTLLKNMFPDVPKISINIREFEKATFVNNSMI</sequence>
<dbReference type="EMBL" id="RBIQ01000009">
    <property type="protein sequence ID" value="RKR12185.1"/>
    <property type="molecule type" value="Genomic_DNA"/>
</dbReference>